<protein>
    <recommendedName>
        <fullName evidence="3">Minor tail protein</fullName>
    </recommendedName>
</protein>
<evidence type="ECO:0000313" key="2">
    <source>
        <dbReference type="Proteomes" id="UP000185183"/>
    </source>
</evidence>
<dbReference type="Proteomes" id="UP000185183">
    <property type="component" value="Unassembled WGS sequence"/>
</dbReference>
<sequence>MTLDILGRDQSFWRVMGPGAGQQHARLMPKSTGVFDLGVKTRWVTNAFGQRYQDYRFEKRTFVMTFNAFNCDKHTWADVATRLGYAFDYDEQTTLRFTGPDGVRDMFVRKESQSTAFSTQPWEQKDPFLFGDSSEMFTLSAELPFYVGAPLVQEWINPNPAGWFEFTFSNPGPVPVWPSWTLSSNAAFIVPDSCWGSPMLGRPVEDMGRTVPIPPTTTTDGLGIVVDSDPRNQTILSTNATLVQGRWQGMDLRYPVVSGLADSKATAVVSGAGSAGSSCRLTIPRWYDRPFGRPFVKASM</sequence>
<evidence type="ECO:0008006" key="3">
    <source>
        <dbReference type="Google" id="ProtNLM"/>
    </source>
</evidence>
<dbReference type="AlphaFoldDB" id="A0A9Q7WJA8"/>
<name>A0A9Q7WJA8_9MYCO</name>
<comment type="caution">
    <text evidence="1">The sequence shown here is derived from an EMBL/GenBank/DDBJ whole genome shotgun (WGS) entry which is preliminary data.</text>
</comment>
<dbReference type="EMBL" id="FSFA01000003">
    <property type="protein sequence ID" value="SHX43355.1"/>
    <property type="molecule type" value="Genomic_DNA"/>
</dbReference>
<organism evidence="1 2">
    <name type="scientific">Mycobacteroides abscessus subsp. bolletii</name>
    <dbReference type="NCBI Taxonomy" id="319705"/>
    <lineage>
        <taxon>Bacteria</taxon>
        <taxon>Bacillati</taxon>
        <taxon>Actinomycetota</taxon>
        <taxon>Actinomycetes</taxon>
        <taxon>Mycobacteriales</taxon>
        <taxon>Mycobacteriaceae</taxon>
        <taxon>Mycobacteroides</taxon>
        <taxon>Mycobacteroides abscessus</taxon>
    </lineage>
</organism>
<gene>
    <name evidence="1" type="ORF">SAMEA2275694_02647</name>
</gene>
<proteinExistence type="predicted"/>
<evidence type="ECO:0000313" key="1">
    <source>
        <dbReference type="EMBL" id="SHX43355.1"/>
    </source>
</evidence>
<dbReference type="RefSeq" id="WP_074357489.1">
    <property type="nucleotide sequence ID" value="NZ_FVHV01000004.1"/>
</dbReference>
<accession>A0A9Q7WJA8</accession>
<reference evidence="1 2" key="1">
    <citation type="submission" date="2016-11" db="EMBL/GenBank/DDBJ databases">
        <authorList>
            <consortium name="Pathogen Informatics"/>
        </authorList>
    </citation>
    <scope>NUCLEOTIDE SEQUENCE [LARGE SCALE GENOMIC DNA]</scope>
    <source>
        <strain evidence="1 2">968</strain>
    </source>
</reference>